<sequence>MVALFINYYQRALIMRMVIEIESKSELEKLSALFKTFNTVKVISADEPKIPIVRGNKKLDPTALFNIWEKNPRSLEDIREYAWKRNQ</sequence>
<dbReference type="AlphaFoldDB" id="A0A2H9VTS0"/>
<proteinExistence type="predicted"/>
<protein>
    <submittedName>
        <fullName evidence="1">Uncharacterized protein</fullName>
    </submittedName>
</protein>
<dbReference type="EMBL" id="PGFJ01000001">
    <property type="protein sequence ID" value="PJJ84223.1"/>
    <property type="molecule type" value="Genomic_DNA"/>
</dbReference>
<evidence type="ECO:0000313" key="1">
    <source>
        <dbReference type="EMBL" id="PJJ84223.1"/>
    </source>
</evidence>
<gene>
    <name evidence="1" type="ORF">CLV57_1233</name>
</gene>
<dbReference type="Proteomes" id="UP000242687">
    <property type="component" value="Unassembled WGS sequence"/>
</dbReference>
<name>A0A2H9VTS0_9SPHI</name>
<organism evidence="1 2">
    <name type="scientific">Mucilaginibacter auburnensis</name>
    <dbReference type="NCBI Taxonomy" id="1457233"/>
    <lineage>
        <taxon>Bacteria</taxon>
        <taxon>Pseudomonadati</taxon>
        <taxon>Bacteroidota</taxon>
        <taxon>Sphingobacteriia</taxon>
        <taxon>Sphingobacteriales</taxon>
        <taxon>Sphingobacteriaceae</taxon>
        <taxon>Mucilaginibacter</taxon>
    </lineage>
</organism>
<comment type="caution">
    <text evidence="1">The sequence shown here is derived from an EMBL/GenBank/DDBJ whole genome shotgun (WGS) entry which is preliminary data.</text>
</comment>
<keyword evidence="2" id="KW-1185">Reference proteome</keyword>
<evidence type="ECO:0000313" key="2">
    <source>
        <dbReference type="Proteomes" id="UP000242687"/>
    </source>
</evidence>
<reference evidence="1 2" key="1">
    <citation type="submission" date="2017-11" db="EMBL/GenBank/DDBJ databases">
        <title>Genomic Encyclopedia of Archaeal and Bacterial Type Strains, Phase II (KMG-II): From Individual Species to Whole Genera.</title>
        <authorList>
            <person name="Goeker M."/>
        </authorList>
    </citation>
    <scope>NUCLEOTIDE SEQUENCE [LARGE SCALE GENOMIC DNA]</scope>
    <source>
        <strain evidence="1 2">DSM 28175</strain>
    </source>
</reference>
<accession>A0A2H9VTS0</accession>